<dbReference type="SMART" id="SM00304">
    <property type="entry name" value="HAMP"/>
    <property type="match status" value="3"/>
</dbReference>
<evidence type="ECO:0000259" key="8">
    <source>
        <dbReference type="PROSITE" id="PS50192"/>
    </source>
</evidence>
<evidence type="ECO:0000259" key="9">
    <source>
        <dbReference type="PROSITE" id="PS50885"/>
    </source>
</evidence>
<organism evidence="10 11">
    <name type="scientific">Bremerella volcania</name>
    <dbReference type="NCBI Taxonomy" id="2527984"/>
    <lineage>
        <taxon>Bacteria</taxon>
        <taxon>Pseudomonadati</taxon>
        <taxon>Planctomycetota</taxon>
        <taxon>Planctomycetia</taxon>
        <taxon>Pirellulales</taxon>
        <taxon>Pirellulaceae</taxon>
        <taxon>Bremerella</taxon>
    </lineage>
</organism>
<dbReference type="AlphaFoldDB" id="A0A518CE10"/>
<gene>
    <name evidence="10" type="primary">pctC</name>
    <name evidence="10" type="ORF">Pan97_45140</name>
</gene>
<evidence type="ECO:0000256" key="4">
    <source>
        <dbReference type="ARBA" id="ARBA00029447"/>
    </source>
</evidence>
<proteinExistence type="inferred from homology"/>
<evidence type="ECO:0000256" key="1">
    <source>
        <dbReference type="ARBA" id="ARBA00004429"/>
    </source>
</evidence>
<evidence type="ECO:0000256" key="3">
    <source>
        <dbReference type="ARBA" id="ARBA00023224"/>
    </source>
</evidence>
<dbReference type="InterPro" id="IPR003660">
    <property type="entry name" value="HAMP_dom"/>
</dbReference>
<dbReference type="Pfam" id="PF00672">
    <property type="entry name" value="HAMP"/>
    <property type="match status" value="1"/>
</dbReference>
<keyword evidence="6" id="KW-0472">Membrane</keyword>
<dbReference type="Gene3D" id="3.30.450.20">
    <property type="entry name" value="PAS domain"/>
    <property type="match status" value="1"/>
</dbReference>
<dbReference type="PROSITE" id="PS50111">
    <property type="entry name" value="CHEMOTAXIS_TRANSDUC_2"/>
    <property type="match status" value="1"/>
</dbReference>
<dbReference type="OrthoDB" id="9772755at2"/>
<dbReference type="InterPro" id="IPR004089">
    <property type="entry name" value="MCPsignal_dom"/>
</dbReference>
<keyword evidence="11" id="KW-1185">Reference proteome</keyword>
<dbReference type="CDD" id="cd06225">
    <property type="entry name" value="HAMP"/>
    <property type="match status" value="1"/>
</dbReference>
<sequence length="725" mass="78133">MKNVLQMKMTGKLITACLVFGILPLLAVGAVMWQSANKAIEVAARDYRTTAENIADTIDRNLFERYGDVQAFGLNEVIQNRDSWYKQGTDNPIVTAMDKYVDTYDIYYLTMLVDLDGKLIAVNSRDHDGVAVDTGDLYQKNFSDKSWFQDVLTKNFYEDETGACSGTVVEHLYVDDKVKKCYGNEGYALGFSAPVYDADGNVIAVWKNVAKFSLVEEIIWDAYSKLKQRGLATAEITLLDDRGNVIVDCDPVSRGTEEIVRDTNVIGKLNLAEKQVSAAQSVVAGESGFTTDSYHARKGITQAAGYTPLRGALGFPGMKWNVLVRVDSAEAFAEAYRPLYAWGITTAIASVVIGFMAFLIARTFTKPLHNTIAMLQDVAEGDGDLTKRLDESRNDEIGEVAHWFNVFISQIQSMVAEIASNSNILSEGSARLVTTATQLSSGAESSKHRSANVSSAAEEMSINMKNMASSTTQMSGGISSVVTAIDEMTTTISEIAKHAETSAGVADKATRIAEDSNNKICHLGTAADEIGRVIEVIEDIAEQTNLLALNATIEAARAGEAGKGFAVVATEVKELAKQTSTATDDIRKRIEHIQSSTQDAVSSISEISEVVSSVNELARTIASAVEEQSITTKQISQDISETASAAEVVARGVDESATASGEITQNICEVDRVLSETVQGASLSQQSGEELARLAESLRSVVSRFKIGDSSSANKAKEDQPAMGA</sequence>
<evidence type="ECO:0000256" key="5">
    <source>
        <dbReference type="PROSITE-ProRule" id="PRU00284"/>
    </source>
</evidence>
<dbReference type="GO" id="GO:0007165">
    <property type="term" value="P:signal transduction"/>
    <property type="evidence" value="ECO:0007669"/>
    <property type="project" value="UniProtKB-KW"/>
</dbReference>
<accession>A0A518CE10</accession>
<evidence type="ECO:0000256" key="6">
    <source>
        <dbReference type="SAM" id="Phobius"/>
    </source>
</evidence>
<dbReference type="InterPro" id="IPR000727">
    <property type="entry name" value="T_SNARE_dom"/>
</dbReference>
<comment type="similarity">
    <text evidence="4">Belongs to the methyl-accepting chemotaxis (MCP) protein family.</text>
</comment>
<comment type="subcellular location">
    <subcellularLocation>
        <location evidence="1">Cell inner membrane</location>
        <topology evidence="1">Multi-pass membrane protein</topology>
    </subcellularLocation>
</comment>
<dbReference type="Gene3D" id="1.10.8.500">
    <property type="entry name" value="HAMP domain in histidine kinase"/>
    <property type="match status" value="1"/>
</dbReference>
<protein>
    <submittedName>
        <fullName evidence="10">Methyl-accepting chemotaxis protein PctC</fullName>
    </submittedName>
</protein>
<dbReference type="PROSITE" id="PS50885">
    <property type="entry name" value="HAMP"/>
    <property type="match status" value="1"/>
</dbReference>
<dbReference type="PROSITE" id="PS50192">
    <property type="entry name" value="T_SNARE"/>
    <property type="match status" value="1"/>
</dbReference>
<keyword evidence="6" id="KW-0812">Transmembrane</keyword>
<keyword evidence="2" id="KW-0997">Cell inner membrane</keyword>
<dbReference type="KEGG" id="bvo:Pan97_45140"/>
<dbReference type="GO" id="GO:0005886">
    <property type="term" value="C:plasma membrane"/>
    <property type="evidence" value="ECO:0007669"/>
    <property type="project" value="UniProtKB-SubCell"/>
</dbReference>
<evidence type="ECO:0000313" key="10">
    <source>
        <dbReference type="EMBL" id="QDU77444.1"/>
    </source>
</evidence>
<dbReference type="SUPFAM" id="SSF58104">
    <property type="entry name" value="Methyl-accepting chemotaxis protein (MCP) signaling domain"/>
    <property type="match status" value="1"/>
</dbReference>
<dbReference type="Gene3D" id="1.10.287.950">
    <property type="entry name" value="Methyl-accepting chemotaxis protein"/>
    <property type="match status" value="1"/>
</dbReference>
<dbReference type="RefSeq" id="WP_144976321.1">
    <property type="nucleotide sequence ID" value="NZ_CP036289.1"/>
</dbReference>
<feature type="domain" description="T-SNARE coiled-coil homology" evidence="8">
    <location>
        <begin position="594"/>
        <end position="656"/>
    </location>
</feature>
<keyword evidence="6" id="KW-1133">Transmembrane helix</keyword>
<reference evidence="11" key="1">
    <citation type="submission" date="2019-02" db="EMBL/GenBank/DDBJ databases">
        <title>Deep-cultivation of Planctomycetes and their phenomic and genomic characterization uncovers novel biology.</title>
        <authorList>
            <person name="Wiegand S."/>
            <person name="Jogler M."/>
            <person name="Boedeker C."/>
            <person name="Pinto D."/>
            <person name="Vollmers J."/>
            <person name="Rivas-Marin E."/>
            <person name="Kohn T."/>
            <person name="Peeters S.H."/>
            <person name="Heuer A."/>
            <person name="Rast P."/>
            <person name="Oberbeckmann S."/>
            <person name="Bunk B."/>
            <person name="Jeske O."/>
            <person name="Meyerdierks A."/>
            <person name="Storesund J.E."/>
            <person name="Kallscheuer N."/>
            <person name="Luecker S."/>
            <person name="Lage O.M."/>
            <person name="Pohl T."/>
            <person name="Merkel B.J."/>
            <person name="Hornburger P."/>
            <person name="Mueller R.-W."/>
            <person name="Bruemmer F."/>
            <person name="Labrenz M."/>
            <person name="Spormann A.M."/>
            <person name="Op den Camp H."/>
            <person name="Overmann J."/>
            <person name="Amann R."/>
            <person name="Jetten M.S.M."/>
            <person name="Mascher T."/>
            <person name="Medema M.H."/>
            <person name="Devos D.P."/>
            <person name="Kaster A.-K."/>
            <person name="Ovreas L."/>
            <person name="Rohde M."/>
            <person name="Galperin M.Y."/>
            <person name="Jogler C."/>
        </authorList>
    </citation>
    <scope>NUCLEOTIDE SEQUENCE [LARGE SCALE GENOMIC DNA]</scope>
    <source>
        <strain evidence="11">Pan97</strain>
    </source>
</reference>
<evidence type="ECO:0000313" key="11">
    <source>
        <dbReference type="Proteomes" id="UP000318626"/>
    </source>
</evidence>
<dbReference type="PANTHER" id="PTHR32089:SF112">
    <property type="entry name" value="LYSOZYME-LIKE PROTEIN-RELATED"/>
    <property type="match status" value="1"/>
</dbReference>
<evidence type="ECO:0000259" key="7">
    <source>
        <dbReference type="PROSITE" id="PS50111"/>
    </source>
</evidence>
<dbReference type="Pfam" id="PF00015">
    <property type="entry name" value="MCPsignal"/>
    <property type="match status" value="1"/>
</dbReference>
<keyword evidence="3 5" id="KW-0807">Transducer</keyword>
<dbReference type="Proteomes" id="UP000318626">
    <property type="component" value="Chromosome"/>
</dbReference>
<name>A0A518CE10_9BACT</name>
<evidence type="ECO:0000256" key="2">
    <source>
        <dbReference type="ARBA" id="ARBA00022519"/>
    </source>
</evidence>
<feature type="domain" description="Methyl-accepting transducer" evidence="7">
    <location>
        <begin position="449"/>
        <end position="664"/>
    </location>
</feature>
<dbReference type="SMART" id="SM00283">
    <property type="entry name" value="MA"/>
    <property type="match status" value="1"/>
</dbReference>
<dbReference type="PANTHER" id="PTHR32089">
    <property type="entry name" value="METHYL-ACCEPTING CHEMOTAXIS PROTEIN MCPB"/>
    <property type="match status" value="1"/>
</dbReference>
<dbReference type="EMBL" id="CP036289">
    <property type="protein sequence ID" value="QDU77444.1"/>
    <property type="molecule type" value="Genomic_DNA"/>
</dbReference>
<feature type="domain" description="HAMP" evidence="9">
    <location>
        <begin position="362"/>
        <end position="416"/>
    </location>
</feature>
<feature type="transmembrane region" description="Helical" evidence="6">
    <location>
        <begin position="339"/>
        <end position="361"/>
    </location>
</feature>
<keyword evidence="2" id="KW-1003">Cell membrane</keyword>